<dbReference type="Pfam" id="PF00353">
    <property type="entry name" value="HemolysinCabind"/>
    <property type="match status" value="2"/>
</dbReference>
<dbReference type="InterPro" id="IPR050557">
    <property type="entry name" value="RTX_toxin/Mannuronan_C5-epim"/>
</dbReference>
<dbReference type="SUPFAM" id="SSF51120">
    <property type="entry name" value="beta-Roll"/>
    <property type="match status" value="1"/>
</dbReference>
<dbReference type="InterPro" id="IPR001343">
    <property type="entry name" value="Hemolysn_Ca-bd"/>
</dbReference>
<gene>
    <name evidence="5" type="ORF">LOC68_10930</name>
</gene>
<comment type="caution">
    <text evidence="5">The sequence shown here is derived from an EMBL/GenBank/DDBJ whole genome shotgun (WGS) entry which is preliminary data.</text>
</comment>
<sequence>MALTTAPLGDQFVVAETLGFTATPAAVAVQADGSIITAWESYEEDGSGFGVFAQRFDANGNEIDATPFLVNTTTDREQSAPAIATDAAGNVLIVWQSKGQDEADTFGVYGQWYDSLGAKLGGEFRINSTTAGDQKAPDVAIDGSGDAIVTWQSFGQDGSDWGVYYTRLDAVAGGVADTTPAGDMLVNDAVAGPQQNPTVAAATNGNFVIAWEAIDPIGGDDASLDIYAKVFDSTGTEITLGEQLANTDQLRDQVTPDAAIDADGDFVVVWTAGGIPGSGSDVFGQRFDEMGVRAGQQFRVNDTTLAEQVGGVVAMDQDGNFFVTWQSVHQDGFSEGVYGRAYAAAGTELTGETLINTTIEGPQSLPSIGMNANGRAAVIWHSKNEEHDSALFAQRFDLSGASLTKVGGELELASLVELEGSKSAAAIDQQGRTVVAFESYDEDGDAMGVYAQLLDEFGDPIGDRFLVNTDFTTGDQSAPAVARALDGRFVIVWQSKNQDGDGNGIFAQRYSATGVPIDNAIQVNTTSAGNQTKPAVAMAEDGRFVVAWQGDDGLEDGGVDGTTDIFAQRFDADGNAVGSEFQVNQFEATDQTTPAITMNASGEFAIAWVSSHPSLDVVGAEEAIDAEKSVFVQWYDANGVSTGPEVIAHVYVKDAQESPQIGMDAAGNFVAAWQSINQDGDTWGVFGRQFNRQKVPLTAAEFQINEQTEGLQRLVGLGVDAAGNFVVAYESTAAGTDDGISTDIYRREYFADGSPNGGENVVNTWTGGPQTLPVVARTATGNYGVFWSGQGFSHIDGVHGRLYDVNLIDDPGQPSRVPIGDQFLVSPTLGFEFSSPAIAVNDNGSLTIAFETFEEDGSGFGIFTERLDASGNAIVGSRQQVNTTTLDDQSAPAIATDGNGNVLIVWQSKDANGLGVFGQWLDGAGQKIGAEFQLNSQVIGDQFHPDLAIDDQGRALVAWQSAGQDGDGLGVFYVTLDSIGDTTPSAEQQANVAVVGDQFSPRVAAAAHDASAANNQFVIAWQGPAPIVPGEEEVEASVDVYARRIDSLGMPVGGEIVVNSIAEKDQILPDLGMDAAGNVVFVWQSEGQTGSGSDVYARRMTADGTLLEFDQLVNTTTTRPQRLPSVAVDAAGNYLVTWQSQHQDGYSWGIYRQAFDSSGAEVGEEVIVNHRVEGPQTAPTAASNANGDGIVAWLGNSATHEPSIFGHLFDLPATEVAGEFLLTSYVGLEANAPAAAMNAQRESIVVWESYAEAEDDGSGLGIFGQLLDSQGAPIGDRFLINENIKLGNQSSPAVARAPSGQFVVAWESEVADGTYDIFARRFFANGTTNGDIFQVNPVAISGDQKAPAVAIGADGRFVIAWQTDSGDGSTDIMAQRYLPNGDADGSAFQVNNETALDQYDPAISMNASGQFVIVWVSDHPAADPETMDVDSEKSVFAQWYGSDGQAMGDEVLVHNYVKDAQEAPAVGIDALGRFVVAWQSINQDGNSWGVFARRFNADKTAIDNREFVVNETRMGPQRFAGIGVDQYGRFVIAWQSNERAELTDTGSGGGGGGGEAETPEGSSWDLYSRQYSWDGSPEGGELPVNVWQMGPQILPVVAQAPGGDFGVFWLGQGPDHVEGVHGRLYQSLFEFGDAPDANYKTLLASNGARHLPFSQLYLGAGMDGEFDGQPSSDAKGDDNDANGDDEDGVVMPRVLLSGTSANFTVTASAAGKLDAWIDFNHNGVFEPSEKIANSIDVSAGANLISVAVPQFSPTSLTFARFRISSTGGLAPTGVALDGEVEDYAIQIIASPVTLTNDGTLYVVGAQTGDAVIVSKYFNRIDVFTNIGASRWWPTRTYNFNAISVNQLVILTLGGNDYVQVRDWWGLALPTYIDGGDGIDELRGGAGPDVILGGRGNDRIYGGNGNDILSGGDGDDLLVGNGGSNLLIGGAGRDELYAQDASLLGSLIPQPTKGSILIGGQSTLETQLQTDPQAVAAQFQVRWVDRLAAGDNYDDIVDDIVANWLIPGRDVFNDKSEDLLHGGYFSRDLFFADLDQLGHRADRTSGDGNDTVIEINYEDAWP</sequence>
<dbReference type="InterPro" id="IPR045474">
    <property type="entry name" value="GEVED"/>
</dbReference>
<accession>A0A9X1MLN5</accession>
<dbReference type="Pfam" id="PF20009">
    <property type="entry name" value="GEVED"/>
    <property type="match status" value="1"/>
</dbReference>
<feature type="region of interest" description="Disordered" evidence="3">
    <location>
        <begin position="1667"/>
        <end position="1687"/>
    </location>
</feature>
<name>A0A9X1MLN5_9BACT</name>
<dbReference type="Proteomes" id="UP001139103">
    <property type="component" value="Unassembled WGS sequence"/>
</dbReference>
<feature type="region of interest" description="Disordered" evidence="3">
    <location>
        <begin position="1541"/>
        <end position="1562"/>
    </location>
</feature>
<evidence type="ECO:0000256" key="3">
    <source>
        <dbReference type="SAM" id="MobiDB-lite"/>
    </source>
</evidence>
<dbReference type="GO" id="GO:0005576">
    <property type="term" value="C:extracellular region"/>
    <property type="evidence" value="ECO:0007669"/>
    <property type="project" value="UniProtKB-SubCell"/>
</dbReference>
<dbReference type="InterPro" id="IPR018511">
    <property type="entry name" value="Hemolysin-typ_Ca-bd_CS"/>
</dbReference>
<feature type="compositionally biased region" description="Gly residues" evidence="3">
    <location>
        <begin position="1546"/>
        <end position="1555"/>
    </location>
</feature>
<dbReference type="Gene3D" id="2.150.10.10">
    <property type="entry name" value="Serralysin-like metalloprotease, C-terminal"/>
    <property type="match status" value="1"/>
</dbReference>
<dbReference type="PANTHER" id="PTHR38340">
    <property type="entry name" value="S-LAYER PROTEIN"/>
    <property type="match status" value="1"/>
</dbReference>
<evidence type="ECO:0000259" key="4">
    <source>
        <dbReference type="Pfam" id="PF20009"/>
    </source>
</evidence>
<dbReference type="PRINTS" id="PR00313">
    <property type="entry name" value="CABNDNGRPT"/>
</dbReference>
<comment type="subcellular location">
    <subcellularLocation>
        <location evidence="1">Secreted</location>
    </subcellularLocation>
</comment>
<proteinExistence type="predicted"/>
<keyword evidence="2" id="KW-0964">Secreted</keyword>
<dbReference type="PANTHER" id="PTHR38340:SF1">
    <property type="entry name" value="S-LAYER PROTEIN"/>
    <property type="match status" value="1"/>
</dbReference>
<dbReference type="InterPro" id="IPR011049">
    <property type="entry name" value="Serralysin-like_metalloprot_C"/>
</dbReference>
<evidence type="ECO:0000256" key="1">
    <source>
        <dbReference type="ARBA" id="ARBA00004613"/>
    </source>
</evidence>
<dbReference type="RefSeq" id="WP_230218423.1">
    <property type="nucleotide sequence ID" value="NZ_JAJKFT010000004.1"/>
</dbReference>
<feature type="domain" description="GEVED" evidence="4">
    <location>
        <begin position="1713"/>
        <end position="1786"/>
    </location>
</feature>
<evidence type="ECO:0000256" key="2">
    <source>
        <dbReference type="ARBA" id="ARBA00022525"/>
    </source>
</evidence>
<evidence type="ECO:0000313" key="6">
    <source>
        <dbReference type="Proteomes" id="UP001139103"/>
    </source>
</evidence>
<organism evidence="5 6">
    <name type="scientific">Blastopirellula sediminis</name>
    <dbReference type="NCBI Taxonomy" id="2894196"/>
    <lineage>
        <taxon>Bacteria</taxon>
        <taxon>Pseudomonadati</taxon>
        <taxon>Planctomycetota</taxon>
        <taxon>Planctomycetia</taxon>
        <taxon>Pirellulales</taxon>
        <taxon>Pirellulaceae</taxon>
        <taxon>Blastopirellula</taxon>
    </lineage>
</organism>
<keyword evidence="6" id="KW-1185">Reference proteome</keyword>
<protein>
    <submittedName>
        <fullName evidence="5">GEVED domain-containing protein</fullName>
    </submittedName>
</protein>
<reference evidence="5" key="1">
    <citation type="submission" date="2021-11" db="EMBL/GenBank/DDBJ databases">
        <title>Genome sequence.</title>
        <authorList>
            <person name="Sun Q."/>
        </authorList>
    </citation>
    <scope>NUCLEOTIDE SEQUENCE</scope>
    <source>
        <strain evidence="5">JC732</strain>
    </source>
</reference>
<dbReference type="EMBL" id="JAJKFT010000004">
    <property type="protein sequence ID" value="MCC9628914.1"/>
    <property type="molecule type" value="Genomic_DNA"/>
</dbReference>
<dbReference type="PROSITE" id="PS00330">
    <property type="entry name" value="HEMOLYSIN_CALCIUM"/>
    <property type="match status" value="3"/>
</dbReference>
<evidence type="ECO:0000313" key="5">
    <source>
        <dbReference type="EMBL" id="MCC9628914.1"/>
    </source>
</evidence>
<dbReference type="GO" id="GO:0005509">
    <property type="term" value="F:calcium ion binding"/>
    <property type="evidence" value="ECO:0007669"/>
    <property type="project" value="InterPro"/>
</dbReference>